<dbReference type="EMBL" id="JQEC01000004">
    <property type="protein sequence ID" value="KGJ96908.1"/>
    <property type="molecule type" value="Genomic_DNA"/>
</dbReference>
<dbReference type="InterPro" id="IPR032249">
    <property type="entry name" value="DUF4824"/>
</dbReference>
<dbReference type="PATRIC" id="fig|28229.3.peg.534"/>
<protein>
    <recommendedName>
        <fullName evidence="4">DUF4824 domain-containing protein</fullName>
    </recommendedName>
</protein>
<name>A0A099L4U6_COLPS</name>
<reference evidence="2 3" key="1">
    <citation type="submission" date="2014-08" db="EMBL/GenBank/DDBJ databases">
        <title>Genomic and Phenotypic Diversity of Colwellia psychrerythraea strains from Disparate Marine Basins.</title>
        <authorList>
            <person name="Techtmann S.M."/>
            <person name="Stelling S.C."/>
            <person name="Utturkar S.M."/>
            <person name="Alshibli N."/>
            <person name="Harris A."/>
            <person name="Brown S.D."/>
            <person name="Hazen T.C."/>
        </authorList>
    </citation>
    <scope>NUCLEOTIDE SEQUENCE [LARGE SCALE GENOMIC DNA]</scope>
    <source>
        <strain evidence="2 3">GAB14E</strain>
    </source>
</reference>
<feature type="compositionally biased region" description="Basic and acidic residues" evidence="1">
    <location>
        <begin position="146"/>
        <end position="158"/>
    </location>
</feature>
<comment type="caution">
    <text evidence="2">The sequence shown here is derived from an EMBL/GenBank/DDBJ whole genome shotgun (WGS) entry which is preliminary data.</text>
</comment>
<dbReference type="AlphaFoldDB" id="A0A099L4U6"/>
<organism evidence="2 3">
    <name type="scientific">Colwellia psychrerythraea</name>
    <name type="common">Vibrio psychroerythus</name>
    <dbReference type="NCBI Taxonomy" id="28229"/>
    <lineage>
        <taxon>Bacteria</taxon>
        <taxon>Pseudomonadati</taxon>
        <taxon>Pseudomonadota</taxon>
        <taxon>Gammaproteobacteria</taxon>
        <taxon>Alteromonadales</taxon>
        <taxon>Colwelliaceae</taxon>
        <taxon>Colwellia</taxon>
    </lineage>
</organism>
<sequence length="266" mass="30341">MKKHLLIGLTILIGTNLAALGGVVYNQMSDATAQLTLTERELSLPYNSGAQKENSGISLSINWRTPTGENETYYPYNSRDVKLTIAELLALGFAQTDIKDNYWVESRELYWAFEFDGALHKAEIIKAEDKYQAAIATYEEQPNDTSSRKKNEYSESLEREKTNNSRLFFIEASADYESLADKFSGQKNILIVKGLAKPYYNNDKTYSLMLKHLSVSNIMVPLEYSDALSHLKRVDRRDITPPRYAVDISWGSRLEPWITNINKTEE</sequence>
<feature type="region of interest" description="Disordered" evidence="1">
    <location>
        <begin position="137"/>
        <end position="158"/>
    </location>
</feature>
<dbReference type="Proteomes" id="UP000029868">
    <property type="component" value="Unassembled WGS sequence"/>
</dbReference>
<gene>
    <name evidence="2" type="ORF">GAB14E_1376</name>
</gene>
<dbReference type="Pfam" id="PF16106">
    <property type="entry name" value="DUF4824"/>
    <property type="match status" value="1"/>
</dbReference>
<dbReference type="RefSeq" id="WP_033080686.1">
    <property type="nucleotide sequence ID" value="NZ_JQEC01000004.1"/>
</dbReference>
<accession>A0A099L4U6</accession>
<dbReference type="OrthoDB" id="8557961at2"/>
<evidence type="ECO:0008006" key="4">
    <source>
        <dbReference type="Google" id="ProtNLM"/>
    </source>
</evidence>
<proteinExistence type="predicted"/>
<evidence type="ECO:0000313" key="3">
    <source>
        <dbReference type="Proteomes" id="UP000029868"/>
    </source>
</evidence>
<evidence type="ECO:0000313" key="2">
    <source>
        <dbReference type="EMBL" id="KGJ96908.1"/>
    </source>
</evidence>
<evidence type="ECO:0000256" key="1">
    <source>
        <dbReference type="SAM" id="MobiDB-lite"/>
    </source>
</evidence>